<comment type="pathway">
    <text evidence="1 8">Cell wall biogenesis; peptidoglycan biosynthesis.</text>
</comment>
<keyword evidence="6 8" id="KW-0961">Cell wall biogenesis/degradation</keyword>
<evidence type="ECO:0000256" key="9">
    <source>
        <dbReference type="SAM" id="MobiDB-lite"/>
    </source>
</evidence>
<keyword evidence="3" id="KW-0677">Repeat</keyword>
<feature type="domain" description="L,D-TPase catalytic" evidence="11">
    <location>
        <begin position="32"/>
        <end position="156"/>
    </location>
</feature>
<dbReference type="Proteomes" id="UP001301012">
    <property type="component" value="Unassembled WGS sequence"/>
</dbReference>
<dbReference type="InterPro" id="IPR018337">
    <property type="entry name" value="Cell_wall/Cho-bd_repeat"/>
</dbReference>
<feature type="repeat" description="Cell wall-binding" evidence="7">
    <location>
        <begin position="332"/>
        <end position="351"/>
    </location>
</feature>
<evidence type="ECO:0000313" key="12">
    <source>
        <dbReference type="EMBL" id="MDK2562932.1"/>
    </source>
</evidence>
<evidence type="ECO:0000256" key="8">
    <source>
        <dbReference type="PROSITE-ProRule" id="PRU01373"/>
    </source>
</evidence>
<protein>
    <submittedName>
        <fullName evidence="12">L,D-transpeptidase family protein</fullName>
    </submittedName>
</protein>
<reference evidence="12 13" key="1">
    <citation type="submission" date="2023-05" db="EMBL/GenBank/DDBJ databases">
        <title>Rombocin, a short stable natural nisin variant, displays selective antimicrobial activity against Listeria monocytogenes and employs dual mode of action to kill target bacterial strains.</title>
        <authorList>
            <person name="Wambui J."/>
            <person name="Stephan R."/>
            <person name="Kuipers O.P."/>
        </authorList>
    </citation>
    <scope>NUCLEOTIDE SEQUENCE [LARGE SCALE GENOMIC DNA]</scope>
    <source>
        <strain evidence="12 13">RC002</strain>
    </source>
</reference>
<keyword evidence="2" id="KW-0808">Transferase</keyword>
<evidence type="ECO:0000259" key="11">
    <source>
        <dbReference type="PROSITE" id="PS52029"/>
    </source>
</evidence>
<keyword evidence="4 8" id="KW-0133">Cell shape</keyword>
<feature type="signal peptide" evidence="10">
    <location>
        <begin position="1"/>
        <end position="28"/>
    </location>
</feature>
<dbReference type="Pfam" id="PF01473">
    <property type="entry name" value="Choline_bind_1"/>
    <property type="match status" value="4"/>
</dbReference>
<accession>A0ABT7E7S8</accession>
<feature type="active site" description="Proton donor/acceptor" evidence="8">
    <location>
        <position position="116"/>
    </location>
</feature>
<proteinExistence type="predicted"/>
<keyword evidence="5 8" id="KW-0573">Peptidoglycan synthesis</keyword>
<feature type="repeat" description="Cell wall-binding" evidence="7">
    <location>
        <begin position="210"/>
        <end position="229"/>
    </location>
</feature>
<feature type="chain" id="PRO_5047373816" evidence="10">
    <location>
        <begin position="29"/>
        <end position="396"/>
    </location>
</feature>
<keyword evidence="10" id="KW-0732">Signal</keyword>
<dbReference type="PANTHER" id="PTHR30582">
    <property type="entry name" value="L,D-TRANSPEPTIDASE"/>
    <property type="match status" value="1"/>
</dbReference>
<dbReference type="PANTHER" id="PTHR30582:SF4">
    <property type="entry name" value="L,D-TRANSPEPTIDASE YQJB-RELATED"/>
    <property type="match status" value="1"/>
</dbReference>
<sequence>MKKKINKYLATMLTMCLLIGSTGVLSQAATKHLLIINTKKNTMGYYVNNKLVKEFRVATGKSNTPTPTGKTTIVNKIKNRPYYSGGIPGGDPRNPLGDRWLGLNLKGSYGDTYGIHGNNNENSIGQHVSGGCIRMHNNDVRWLFDQIPNKSDVILKYTDQSFKQIAAGYKITLDDNSKPKPPDKPNPPAKKGWETKDGKKYYYDSKGQKVTNLQTIDGNKYYFDKNGVMQTGWQSVVEGRRSYFGSDGAMKAGWQDIDGNRYYLNNSNGVALRYWQEIDGNKYYFGSDEIVKTGWQDIDGGKYYFNSDGSMQQRWENLDGSIYYFGEDGRIRSGWQEINGEAYHFNNDGVAQVGLQDIDGNKYYFYEDGKMARDTVVEDGIEIDENGIVTSVGEGA</sequence>
<evidence type="ECO:0000313" key="13">
    <source>
        <dbReference type="Proteomes" id="UP001301012"/>
    </source>
</evidence>
<gene>
    <name evidence="12" type="ORF">QOZ84_05195</name>
</gene>
<feature type="region of interest" description="Disordered" evidence="9">
    <location>
        <begin position="173"/>
        <end position="196"/>
    </location>
</feature>
<dbReference type="InterPro" id="IPR050979">
    <property type="entry name" value="LD-transpeptidase"/>
</dbReference>
<comment type="caution">
    <text evidence="12">The sequence shown here is derived from an EMBL/GenBank/DDBJ whole genome shotgun (WGS) entry which is preliminary data.</text>
</comment>
<dbReference type="Pfam" id="PF03734">
    <property type="entry name" value="YkuD"/>
    <property type="match status" value="1"/>
</dbReference>
<dbReference type="InterPro" id="IPR005490">
    <property type="entry name" value="LD_TPept_cat_dom"/>
</dbReference>
<dbReference type="InterPro" id="IPR038063">
    <property type="entry name" value="Transpep_catalytic_dom"/>
</dbReference>
<dbReference type="SUPFAM" id="SSF141523">
    <property type="entry name" value="L,D-transpeptidase catalytic domain-like"/>
    <property type="match status" value="1"/>
</dbReference>
<dbReference type="PROSITE" id="PS51170">
    <property type="entry name" value="CW"/>
    <property type="match status" value="4"/>
</dbReference>
<dbReference type="RefSeq" id="WP_284131902.1">
    <property type="nucleotide sequence ID" value="NZ_JASKYM010000002.1"/>
</dbReference>
<dbReference type="EMBL" id="JASKYM010000002">
    <property type="protein sequence ID" value="MDK2562932.1"/>
    <property type="molecule type" value="Genomic_DNA"/>
</dbReference>
<feature type="compositionally biased region" description="Basic and acidic residues" evidence="9">
    <location>
        <begin position="173"/>
        <end position="183"/>
    </location>
</feature>
<evidence type="ECO:0000256" key="7">
    <source>
        <dbReference type="PROSITE-ProRule" id="PRU00591"/>
    </source>
</evidence>
<dbReference type="PROSITE" id="PS52029">
    <property type="entry name" value="LD_TPASE"/>
    <property type="match status" value="1"/>
</dbReference>
<evidence type="ECO:0000256" key="1">
    <source>
        <dbReference type="ARBA" id="ARBA00004752"/>
    </source>
</evidence>
<dbReference type="Gene3D" id="2.10.270.10">
    <property type="entry name" value="Cholin Binding"/>
    <property type="match status" value="3"/>
</dbReference>
<evidence type="ECO:0000256" key="10">
    <source>
        <dbReference type="SAM" id="SignalP"/>
    </source>
</evidence>
<evidence type="ECO:0000256" key="5">
    <source>
        <dbReference type="ARBA" id="ARBA00022984"/>
    </source>
</evidence>
<evidence type="ECO:0000256" key="6">
    <source>
        <dbReference type="ARBA" id="ARBA00023316"/>
    </source>
</evidence>
<dbReference type="Gene3D" id="2.40.440.10">
    <property type="entry name" value="L,D-transpeptidase catalytic domain-like"/>
    <property type="match status" value="1"/>
</dbReference>
<dbReference type="CDD" id="cd16913">
    <property type="entry name" value="YkuD_like"/>
    <property type="match status" value="1"/>
</dbReference>
<organism evidence="12 13">
    <name type="scientific">Romboutsia sedimentorum</name>
    <dbReference type="NCBI Taxonomy" id="1368474"/>
    <lineage>
        <taxon>Bacteria</taxon>
        <taxon>Bacillati</taxon>
        <taxon>Bacillota</taxon>
        <taxon>Clostridia</taxon>
        <taxon>Peptostreptococcales</taxon>
        <taxon>Peptostreptococcaceae</taxon>
        <taxon>Romboutsia</taxon>
    </lineage>
</organism>
<feature type="active site" description="Nucleophile" evidence="8">
    <location>
        <position position="132"/>
    </location>
</feature>
<dbReference type="Pfam" id="PF19127">
    <property type="entry name" value="Choline_bind_3"/>
    <property type="match status" value="3"/>
</dbReference>
<keyword evidence="13" id="KW-1185">Reference proteome</keyword>
<dbReference type="SUPFAM" id="SSF69360">
    <property type="entry name" value="Cell wall binding repeat"/>
    <property type="match status" value="1"/>
</dbReference>
<evidence type="ECO:0000256" key="4">
    <source>
        <dbReference type="ARBA" id="ARBA00022960"/>
    </source>
</evidence>
<evidence type="ECO:0000256" key="3">
    <source>
        <dbReference type="ARBA" id="ARBA00022737"/>
    </source>
</evidence>
<feature type="repeat" description="Cell wall-binding" evidence="7">
    <location>
        <begin position="292"/>
        <end position="311"/>
    </location>
</feature>
<name>A0ABT7E7S8_9FIRM</name>
<evidence type="ECO:0000256" key="2">
    <source>
        <dbReference type="ARBA" id="ARBA00022679"/>
    </source>
</evidence>
<feature type="repeat" description="Cell wall-binding" evidence="7">
    <location>
        <begin position="352"/>
        <end position="371"/>
    </location>
</feature>